<feature type="compositionally biased region" description="Polar residues" evidence="1">
    <location>
        <begin position="1"/>
        <end position="10"/>
    </location>
</feature>
<feature type="region of interest" description="Disordered" evidence="1">
    <location>
        <begin position="80"/>
        <end position="102"/>
    </location>
</feature>
<name>A0A9Q1M1P6_9SOLA</name>
<evidence type="ECO:0000313" key="3">
    <source>
        <dbReference type="Proteomes" id="UP001152561"/>
    </source>
</evidence>
<accession>A0A9Q1M1P6</accession>
<organism evidence="2 3">
    <name type="scientific">Anisodus acutangulus</name>
    <dbReference type="NCBI Taxonomy" id="402998"/>
    <lineage>
        <taxon>Eukaryota</taxon>
        <taxon>Viridiplantae</taxon>
        <taxon>Streptophyta</taxon>
        <taxon>Embryophyta</taxon>
        <taxon>Tracheophyta</taxon>
        <taxon>Spermatophyta</taxon>
        <taxon>Magnoliopsida</taxon>
        <taxon>eudicotyledons</taxon>
        <taxon>Gunneridae</taxon>
        <taxon>Pentapetalae</taxon>
        <taxon>asterids</taxon>
        <taxon>lamiids</taxon>
        <taxon>Solanales</taxon>
        <taxon>Solanaceae</taxon>
        <taxon>Solanoideae</taxon>
        <taxon>Hyoscyameae</taxon>
        <taxon>Anisodus</taxon>
    </lineage>
</organism>
<feature type="compositionally biased region" description="Basic residues" evidence="1">
    <location>
        <begin position="44"/>
        <end position="66"/>
    </location>
</feature>
<feature type="region of interest" description="Disordered" evidence="1">
    <location>
        <begin position="1"/>
        <end position="68"/>
    </location>
</feature>
<feature type="compositionally biased region" description="Low complexity" evidence="1">
    <location>
        <begin position="11"/>
        <end position="22"/>
    </location>
</feature>
<evidence type="ECO:0000313" key="2">
    <source>
        <dbReference type="EMBL" id="KAJ8548847.1"/>
    </source>
</evidence>
<comment type="caution">
    <text evidence="2">The sequence shown here is derived from an EMBL/GenBank/DDBJ whole genome shotgun (WGS) entry which is preliminary data.</text>
</comment>
<evidence type="ECO:0000256" key="1">
    <source>
        <dbReference type="SAM" id="MobiDB-lite"/>
    </source>
</evidence>
<gene>
    <name evidence="2" type="ORF">K7X08_029828</name>
</gene>
<dbReference type="Proteomes" id="UP001152561">
    <property type="component" value="Unassembled WGS sequence"/>
</dbReference>
<proteinExistence type="predicted"/>
<feature type="compositionally biased region" description="Low complexity" evidence="1">
    <location>
        <begin position="80"/>
        <end position="89"/>
    </location>
</feature>
<dbReference type="EMBL" id="JAJAGQ010000011">
    <property type="protein sequence ID" value="KAJ8548847.1"/>
    <property type="molecule type" value="Genomic_DNA"/>
</dbReference>
<protein>
    <submittedName>
        <fullName evidence="2">Uncharacterized protein</fullName>
    </submittedName>
</protein>
<keyword evidence="3" id="KW-1185">Reference proteome</keyword>
<reference evidence="3" key="1">
    <citation type="journal article" date="2023" name="Proc. Natl. Acad. Sci. U.S.A.">
        <title>Genomic and structural basis for evolution of tropane alkaloid biosynthesis.</title>
        <authorList>
            <person name="Wanga Y.-J."/>
            <person name="Taina T."/>
            <person name="Yua J.-Y."/>
            <person name="Lia J."/>
            <person name="Xua B."/>
            <person name="Chenc J."/>
            <person name="D'Auriad J.C."/>
            <person name="Huanga J.-P."/>
            <person name="Huanga S.-X."/>
        </authorList>
    </citation>
    <scope>NUCLEOTIDE SEQUENCE [LARGE SCALE GENOMIC DNA]</scope>
    <source>
        <strain evidence="3">cv. KIB-2019</strain>
    </source>
</reference>
<sequence>MGSTWRVNLPSSSTATAASTATHNPALTRHLSPTSIQSPPTLTTRRHHPPTGKPSHRHRLTPKTRHQPVAIIHLPANPHTSTTASTCIATPPPPPPQQSHQISISLDDRDRDKHSSIIYFSDELLRRYLSPSKSSSKFTHGLFRFLLWDSYSF</sequence>
<dbReference type="AlphaFoldDB" id="A0A9Q1M1P6"/>